<dbReference type="InterPro" id="IPR000873">
    <property type="entry name" value="AMP-dep_synth/lig_dom"/>
</dbReference>
<dbReference type="Gene3D" id="3.30.300.30">
    <property type="match status" value="1"/>
</dbReference>
<dbReference type="Pfam" id="PF00501">
    <property type="entry name" value="AMP-binding"/>
    <property type="match status" value="1"/>
</dbReference>
<dbReference type="InterPro" id="IPR045851">
    <property type="entry name" value="AMP-bd_C_sf"/>
</dbReference>
<dbReference type="Proteomes" id="UP001152485">
    <property type="component" value="Unassembled WGS sequence"/>
</dbReference>
<organism evidence="2 3">
    <name type="scientific">Pseudoalteromonas holothuriae</name>
    <dbReference type="NCBI Taxonomy" id="2963714"/>
    <lineage>
        <taxon>Bacteria</taxon>
        <taxon>Pseudomonadati</taxon>
        <taxon>Pseudomonadota</taxon>
        <taxon>Gammaproteobacteria</taxon>
        <taxon>Alteromonadales</taxon>
        <taxon>Pseudoalteromonadaceae</taxon>
        <taxon>Pseudoalteromonas</taxon>
    </lineage>
</organism>
<dbReference type="InterPro" id="IPR036736">
    <property type="entry name" value="ACP-like_sf"/>
</dbReference>
<dbReference type="SUPFAM" id="SSF47336">
    <property type="entry name" value="ACP-like"/>
    <property type="match status" value="1"/>
</dbReference>
<dbReference type="InterPro" id="IPR001031">
    <property type="entry name" value="Thioesterase"/>
</dbReference>
<dbReference type="InterPro" id="IPR025110">
    <property type="entry name" value="AMP-bd_C"/>
</dbReference>
<feature type="domain" description="Carrier" evidence="1">
    <location>
        <begin position="349"/>
        <end position="424"/>
    </location>
</feature>
<evidence type="ECO:0000313" key="2">
    <source>
        <dbReference type="EMBL" id="CAH9060247.1"/>
    </source>
</evidence>
<dbReference type="InterPro" id="IPR009081">
    <property type="entry name" value="PP-bd_ACP"/>
</dbReference>
<dbReference type="InterPro" id="IPR029058">
    <property type="entry name" value="AB_hydrolase_fold"/>
</dbReference>
<dbReference type="PANTHER" id="PTHR45527">
    <property type="entry name" value="NONRIBOSOMAL PEPTIDE SYNTHETASE"/>
    <property type="match status" value="1"/>
</dbReference>
<dbReference type="SUPFAM" id="SSF56801">
    <property type="entry name" value="Acetyl-CoA synthetase-like"/>
    <property type="match status" value="1"/>
</dbReference>
<dbReference type="Gene3D" id="3.40.50.1820">
    <property type="entry name" value="alpha/beta hydrolase"/>
    <property type="match status" value="1"/>
</dbReference>
<dbReference type="Pfam" id="PF00975">
    <property type="entry name" value="Thioesterase"/>
    <property type="match status" value="1"/>
</dbReference>
<dbReference type="Pfam" id="PF00550">
    <property type="entry name" value="PP-binding"/>
    <property type="match status" value="1"/>
</dbReference>
<gene>
    <name evidence="2" type="primary">dltA_9</name>
    <name evidence="2" type="ORF">PSECIP111951_02240</name>
</gene>
<dbReference type="SUPFAM" id="SSF53474">
    <property type="entry name" value="alpha/beta-Hydrolases"/>
    <property type="match status" value="1"/>
</dbReference>
<accession>A0ABN8UNB9</accession>
<dbReference type="Gene3D" id="3.40.50.12780">
    <property type="entry name" value="N-terminal domain of ligase-like"/>
    <property type="match status" value="1"/>
</dbReference>
<dbReference type="GO" id="GO:0016874">
    <property type="term" value="F:ligase activity"/>
    <property type="evidence" value="ECO:0007669"/>
    <property type="project" value="UniProtKB-KW"/>
</dbReference>
<dbReference type="PROSITE" id="PS50075">
    <property type="entry name" value="CARRIER"/>
    <property type="match status" value="1"/>
</dbReference>
<proteinExistence type="predicted"/>
<reference evidence="2 3" key="1">
    <citation type="submission" date="2022-07" db="EMBL/GenBank/DDBJ databases">
        <authorList>
            <person name="Criscuolo A."/>
        </authorList>
    </citation>
    <scope>NUCLEOTIDE SEQUENCE [LARGE SCALE GENOMIC DNA]</scope>
    <source>
        <strain evidence="3">CIP 111951</strain>
    </source>
</reference>
<dbReference type="Pfam" id="PF13193">
    <property type="entry name" value="AMP-binding_C"/>
    <property type="match status" value="1"/>
</dbReference>
<comment type="caution">
    <text evidence="2">The sequence shown here is derived from an EMBL/GenBank/DDBJ whole genome shotgun (WGS) entry which is preliminary data.</text>
</comment>
<protein>
    <submittedName>
        <fullName evidence="2">D-alanine--D-alanyl carrier protein ligase</fullName>
        <ecNumber evidence="2">6.2.1.54</ecNumber>
    </submittedName>
</protein>
<sequence length="699" mass="78081">MVEHCNTVALLSWAHQCYGPDKLKCVLASTSICFDLSVFECFAPLLVGGEVVIVQNILELPNLVNSECLTLINTVPSAAESLLNVSGLCFDNKVINLAGEPLKQHLVDKLYDAGFMTVNDLYGPSEDTTYSTFVTRIYAGSMSIGKPIANTQCYVLNNMSLAPFGATGELYISGAGVARGYLNDPELTADKFIDNPYYNSGDANSFKRLYKTGDIVRYLPNGNLKYIGRTDYQVKIRGFRIELGEIEQQLLSYSDIENVTVVASSLEGGAQCLVAYVTHTDAVQINADEDRLRSFVDSLRDRLARDVPSYMVPAAFILLQRLPLTPNGKIDRATLPAPSQAFQKNSRVEPTTEIERSLCNIWKDVLGVEQLGITDNFFDLGGHSLLILPLVKKLVESNIPSLEIQDLYQGKNIQQIARSIDEKRKAKKSHTSTVVNLNHSQTAAKIFAIHPILGHVDPYKELAHVLREHATVYGIQSPCIAGEEFRFNSMLELAQLYLNDIRAVQPKGPYRIMGWSAGGLIAFYLIHLIQQQGDAVEYYMNLDSEVPFEGMKLTCKQSLFYFVEQLTFDCLSEQELKQVKLQIEESVTEQIAIDMCAEYLQTSGKDIFESFKFNKLILQAGTDYFSAERPVVRLDGVARTDIIVSKNKPEKDRYEASWRERIQGYVDFTRVPACHEELLEGDALKLAIGKVLEDLTLMA</sequence>
<dbReference type="EC" id="6.2.1.54" evidence="2"/>
<keyword evidence="2" id="KW-0436">Ligase</keyword>
<evidence type="ECO:0000313" key="3">
    <source>
        <dbReference type="Proteomes" id="UP001152485"/>
    </source>
</evidence>
<evidence type="ECO:0000259" key="1">
    <source>
        <dbReference type="PROSITE" id="PS50075"/>
    </source>
</evidence>
<dbReference type="InterPro" id="IPR042099">
    <property type="entry name" value="ANL_N_sf"/>
</dbReference>
<name>A0ABN8UNB9_9GAMM</name>
<dbReference type="PANTHER" id="PTHR45527:SF1">
    <property type="entry name" value="FATTY ACID SYNTHASE"/>
    <property type="match status" value="1"/>
</dbReference>
<dbReference type="EMBL" id="CAMAPD010000010">
    <property type="protein sequence ID" value="CAH9060247.1"/>
    <property type="molecule type" value="Genomic_DNA"/>
</dbReference>